<dbReference type="EMBL" id="UYRU01053256">
    <property type="protein sequence ID" value="VDN12173.1"/>
    <property type="molecule type" value="Genomic_DNA"/>
</dbReference>
<keyword evidence="3" id="KW-1185">Reference proteome</keyword>
<name>A0A3P7LMM8_DIBLA</name>
<dbReference type="PANTHER" id="PTHR10749:SF7">
    <property type="entry name" value="PHOSPHORYLASE B KINASE REGULATORY SUBUNIT ALPHA-RELATED"/>
    <property type="match status" value="1"/>
</dbReference>
<gene>
    <name evidence="2" type="ORF">DILT_LOCUS8004</name>
</gene>
<dbReference type="PANTHER" id="PTHR10749">
    <property type="entry name" value="PHOSPHORYLASE B KINASE REGULATORY SUBUNIT"/>
    <property type="match status" value="1"/>
</dbReference>
<keyword evidence="1" id="KW-0119">Carbohydrate metabolism</keyword>
<dbReference type="UniPathway" id="UPA00163"/>
<comment type="similarity">
    <text evidence="1">Belongs to the phosphorylase b kinase regulatory chain family.</text>
</comment>
<feature type="non-terminal residue" evidence="2">
    <location>
        <position position="166"/>
    </location>
</feature>
<keyword evidence="1" id="KW-0321">Glycogen metabolism</keyword>
<evidence type="ECO:0000313" key="2">
    <source>
        <dbReference type="EMBL" id="VDN12173.1"/>
    </source>
</evidence>
<dbReference type="AlphaFoldDB" id="A0A3P7LMM8"/>
<dbReference type="InterPro" id="IPR008734">
    <property type="entry name" value="PHK_A/B_su"/>
</dbReference>
<comment type="subcellular location">
    <subcellularLocation>
        <location evidence="1">Cell membrane</location>
        <topology evidence="1">Lipid-anchor</topology>
        <orientation evidence="1">Cytoplasmic side</orientation>
    </subcellularLocation>
</comment>
<protein>
    <recommendedName>
        <fullName evidence="1">Phosphorylase b kinase regulatory subunit</fullName>
    </recommendedName>
</protein>
<keyword evidence="1" id="KW-0636">Prenylation</keyword>
<keyword evidence="1" id="KW-0449">Lipoprotein</keyword>
<comment type="function">
    <text evidence="1">Phosphorylase b kinase catalyzes the phosphorylation of serine in certain substrates, including troponin I.</text>
</comment>
<organism evidence="2 3">
    <name type="scientific">Dibothriocephalus latus</name>
    <name type="common">Fish tapeworm</name>
    <name type="synonym">Diphyllobothrium latum</name>
    <dbReference type="NCBI Taxonomy" id="60516"/>
    <lineage>
        <taxon>Eukaryota</taxon>
        <taxon>Metazoa</taxon>
        <taxon>Spiralia</taxon>
        <taxon>Lophotrochozoa</taxon>
        <taxon>Platyhelminthes</taxon>
        <taxon>Cestoda</taxon>
        <taxon>Eucestoda</taxon>
        <taxon>Diphyllobothriidea</taxon>
        <taxon>Diphyllobothriidae</taxon>
        <taxon>Dibothriocephalus</taxon>
    </lineage>
</organism>
<reference evidence="2 3" key="1">
    <citation type="submission" date="2018-11" db="EMBL/GenBank/DDBJ databases">
        <authorList>
            <consortium name="Pathogen Informatics"/>
        </authorList>
    </citation>
    <scope>NUCLEOTIDE SEQUENCE [LARGE SCALE GENOMIC DNA]</scope>
</reference>
<dbReference type="GO" id="GO:0005516">
    <property type="term" value="F:calmodulin binding"/>
    <property type="evidence" value="ECO:0007669"/>
    <property type="project" value="UniProtKB-KW"/>
</dbReference>
<sequence>MPIGWRAEAQSGELDVVKTAPYPFEDIFKEAIKGEWFEDAALSDAFIDSHAFYVNLDVNFILDNFKADVAFLRRVWAYPGRPTFLLPVHQRFLKLAESEAFLPSIVTTIKKLKSGYINGTRVVLGKLKQFESTSCIRKITFIKSADTLIRRQSSIRSASRRRRLTV</sequence>
<dbReference type="GO" id="GO:0005886">
    <property type="term" value="C:plasma membrane"/>
    <property type="evidence" value="ECO:0007669"/>
    <property type="project" value="UniProtKB-SubCell"/>
</dbReference>
<evidence type="ECO:0000256" key="1">
    <source>
        <dbReference type="RuleBase" id="RU364123"/>
    </source>
</evidence>
<keyword evidence="1" id="KW-1003">Cell membrane</keyword>
<dbReference type="GO" id="GO:0005964">
    <property type="term" value="C:phosphorylase kinase complex"/>
    <property type="evidence" value="ECO:0007669"/>
    <property type="project" value="TreeGrafter"/>
</dbReference>
<keyword evidence="1" id="KW-0472">Membrane</keyword>
<accession>A0A3P7LMM8</accession>
<dbReference type="OrthoDB" id="5971574at2759"/>
<dbReference type="GO" id="GO:0005977">
    <property type="term" value="P:glycogen metabolic process"/>
    <property type="evidence" value="ECO:0007669"/>
    <property type="project" value="UniProtKB-UniPathway"/>
</dbReference>
<comment type="pathway">
    <text evidence="1">Glycan biosynthesis; glycogen metabolism.</text>
</comment>
<proteinExistence type="inferred from homology"/>
<keyword evidence="1" id="KW-0112">Calmodulin-binding</keyword>
<dbReference type="Proteomes" id="UP000281553">
    <property type="component" value="Unassembled WGS sequence"/>
</dbReference>
<evidence type="ECO:0000313" key="3">
    <source>
        <dbReference type="Proteomes" id="UP000281553"/>
    </source>
</evidence>